<evidence type="ECO:0000313" key="10">
    <source>
        <dbReference type="Proteomes" id="UP001642360"/>
    </source>
</evidence>
<evidence type="ECO:0000313" key="9">
    <source>
        <dbReference type="EMBL" id="CAK9162839.1"/>
    </source>
</evidence>
<keyword evidence="10" id="KW-1185">Reference proteome</keyword>
<organism evidence="9 10">
    <name type="scientific">Ilex paraguariensis</name>
    <name type="common">yerba mate</name>
    <dbReference type="NCBI Taxonomy" id="185542"/>
    <lineage>
        <taxon>Eukaryota</taxon>
        <taxon>Viridiplantae</taxon>
        <taxon>Streptophyta</taxon>
        <taxon>Embryophyta</taxon>
        <taxon>Tracheophyta</taxon>
        <taxon>Spermatophyta</taxon>
        <taxon>Magnoliopsida</taxon>
        <taxon>eudicotyledons</taxon>
        <taxon>Gunneridae</taxon>
        <taxon>Pentapetalae</taxon>
        <taxon>asterids</taxon>
        <taxon>campanulids</taxon>
        <taxon>Aquifoliales</taxon>
        <taxon>Aquifoliaceae</taxon>
        <taxon>Ilex</taxon>
    </lineage>
</organism>
<feature type="domain" description="EDS1 EP" evidence="8">
    <location>
        <begin position="246"/>
        <end position="457"/>
    </location>
</feature>
<dbReference type="Pfam" id="PF18117">
    <property type="entry name" value="EDS1_EP"/>
    <property type="match status" value="1"/>
</dbReference>
<evidence type="ECO:0000256" key="3">
    <source>
        <dbReference type="ARBA" id="ARBA00022490"/>
    </source>
</evidence>
<evidence type="ECO:0000256" key="1">
    <source>
        <dbReference type="ARBA" id="ARBA00004123"/>
    </source>
</evidence>
<dbReference type="InterPro" id="IPR044603">
    <property type="entry name" value="SAG101-like"/>
</dbReference>
<comment type="subcellular location">
    <subcellularLocation>
        <location evidence="2">Cytoplasm</location>
    </subcellularLocation>
    <subcellularLocation>
        <location evidence="1">Nucleus</location>
    </subcellularLocation>
</comment>
<keyword evidence="4" id="KW-0378">Hydrolase</keyword>
<dbReference type="InterPro" id="IPR029058">
    <property type="entry name" value="AB_hydrolase_fold"/>
</dbReference>
<reference evidence="9 10" key="1">
    <citation type="submission" date="2024-02" db="EMBL/GenBank/DDBJ databases">
        <authorList>
            <person name="Vignale AGUSTIN F."/>
            <person name="Sosa J E."/>
            <person name="Modenutti C."/>
        </authorList>
    </citation>
    <scope>NUCLEOTIDE SEQUENCE [LARGE SCALE GENOMIC DNA]</scope>
</reference>
<sequence length="466" mass="53363">MVLCHSIVFLLQFGNSTPLIITGHSLGGSIASLFTFWLLDSMPPEATKHPLCITFGAPLLGDSHFQGAISERRKWNSCFLHLVSNLDPVPKSFISSITAIASDSSSQTSTYKPFGSFLLCSESSCACFKESESILKLMLACSLESVENQDPDKIMQIYGKTLENLKNRAIYRGISSLGDCGINPLRAGIILQLQAIGVIRSQQQQESNVVKALITEIQGENIQIRRRKPFDPSKRLKDVKIKMMYLEWYIKDTEEQGGYYDSYKYARRRRAEDIREKEKIAKHKDELSEYWEKMVEEMKQIPQKEWAPFRTGLYSGNNCRRLIEPLDIAEYYNAGKKDYLKHGRAEHYILLEKWVNKDKPAMEPRSKACSRTEDSCFWAHVEEAMISCEGLKDGTSSTENRKSATQNLLQFERYMKGSIENLAVSPEIFLGQSSFMKLWREYEKLTGASYNSWLTDFMRNGYRSYA</sequence>
<keyword evidence="3" id="KW-0963">Cytoplasm</keyword>
<evidence type="ECO:0000256" key="2">
    <source>
        <dbReference type="ARBA" id="ARBA00004496"/>
    </source>
</evidence>
<dbReference type="GO" id="GO:0006952">
    <property type="term" value="P:defense response"/>
    <property type="evidence" value="ECO:0007669"/>
    <property type="project" value="UniProtKB-KW"/>
</dbReference>
<dbReference type="SUPFAM" id="SSF53474">
    <property type="entry name" value="alpha/beta-Hydrolases"/>
    <property type="match status" value="1"/>
</dbReference>
<dbReference type="GO" id="GO:0005737">
    <property type="term" value="C:cytoplasm"/>
    <property type="evidence" value="ECO:0007669"/>
    <property type="project" value="UniProtKB-SubCell"/>
</dbReference>
<dbReference type="Proteomes" id="UP001642360">
    <property type="component" value="Unassembled WGS sequence"/>
</dbReference>
<dbReference type="Pfam" id="PF01764">
    <property type="entry name" value="Lipase_3"/>
    <property type="match status" value="1"/>
</dbReference>
<feature type="domain" description="Fungal lipase-type" evidence="7">
    <location>
        <begin position="10"/>
        <end position="93"/>
    </location>
</feature>
<dbReference type="PANTHER" id="PTHR46898:SF3">
    <property type="entry name" value="FUNGAL LIPASE-LIKE DOMAIN-CONTAINING PROTEIN"/>
    <property type="match status" value="1"/>
</dbReference>
<comment type="caution">
    <text evidence="9">The sequence shown here is derived from an EMBL/GenBank/DDBJ whole genome shotgun (WGS) entry which is preliminary data.</text>
</comment>
<dbReference type="GO" id="GO:0005634">
    <property type="term" value="C:nucleus"/>
    <property type="evidence" value="ECO:0007669"/>
    <property type="project" value="UniProtKB-SubCell"/>
</dbReference>
<evidence type="ECO:0000259" key="8">
    <source>
        <dbReference type="Pfam" id="PF18117"/>
    </source>
</evidence>
<dbReference type="InterPro" id="IPR041266">
    <property type="entry name" value="EDS1_EP"/>
</dbReference>
<dbReference type="AlphaFoldDB" id="A0ABC8T070"/>
<gene>
    <name evidence="9" type="ORF">ILEXP_LOCUS31803</name>
</gene>
<dbReference type="PANTHER" id="PTHR46898">
    <property type="entry name" value="SENESCENCE-ASSOCIATED CARBOXYLESTERASE 101"/>
    <property type="match status" value="1"/>
</dbReference>
<keyword evidence="5" id="KW-0611">Plant defense</keyword>
<evidence type="ECO:0000256" key="6">
    <source>
        <dbReference type="ARBA" id="ARBA00023242"/>
    </source>
</evidence>
<dbReference type="Gene3D" id="3.40.50.1820">
    <property type="entry name" value="alpha/beta hydrolase"/>
    <property type="match status" value="1"/>
</dbReference>
<evidence type="ECO:0000256" key="4">
    <source>
        <dbReference type="ARBA" id="ARBA00022801"/>
    </source>
</evidence>
<name>A0ABC8T070_9AQUA</name>
<accession>A0ABC8T070</accession>
<protein>
    <recommendedName>
        <fullName evidence="11">Senescence-associated carboxylesterase 101</fullName>
    </recommendedName>
</protein>
<dbReference type="InterPro" id="IPR002921">
    <property type="entry name" value="Fungal_lipase-type"/>
</dbReference>
<evidence type="ECO:0008006" key="11">
    <source>
        <dbReference type="Google" id="ProtNLM"/>
    </source>
</evidence>
<dbReference type="GO" id="GO:0016787">
    <property type="term" value="F:hydrolase activity"/>
    <property type="evidence" value="ECO:0007669"/>
    <property type="project" value="UniProtKB-KW"/>
</dbReference>
<proteinExistence type="predicted"/>
<evidence type="ECO:0000259" key="7">
    <source>
        <dbReference type="Pfam" id="PF01764"/>
    </source>
</evidence>
<evidence type="ECO:0000256" key="5">
    <source>
        <dbReference type="ARBA" id="ARBA00022821"/>
    </source>
</evidence>
<keyword evidence="6" id="KW-0539">Nucleus</keyword>
<dbReference type="EMBL" id="CAUOFW020003947">
    <property type="protein sequence ID" value="CAK9162839.1"/>
    <property type="molecule type" value="Genomic_DNA"/>
</dbReference>